<organism evidence="2 3">
    <name type="scientific">Chromobacterium violaceum</name>
    <dbReference type="NCBI Taxonomy" id="536"/>
    <lineage>
        <taxon>Bacteria</taxon>
        <taxon>Pseudomonadati</taxon>
        <taxon>Pseudomonadota</taxon>
        <taxon>Betaproteobacteria</taxon>
        <taxon>Neisseriales</taxon>
        <taxon>Chromobacteriaceae</taxon>
        <taxon>Chromobacterium</taxon>
    </lineage>
</organism>
<evidence type="ECO:0000313" key="2">
    <source>
        <dbReference type="EMBL" id="SUX31373.1"/>
    </source>
</evidence>
<proteinExistence type="predicted"/>
<protein>
    <recommendedName>
        <fullName evidence="4">Mu-like prophage FluMu N-terminal domain-containing protein</fullName>
    </recommendedName>
</protein>
<evidence type="ECO:0000313" key="3">
    <source>
        <dbReference type="Proteomes" id="UP000254029"/>
    </source>
</evidence>
<dbReference type="EMBL" id="UIGR01000001">
    <property type="protein sequence ID" value="SUX31373.1"/>
    <property type="molecule type" value="Genomic_DNA"/>
</dbReference>
<name>A0AAX2M5B9_CHRVL</name>
<sequence length="128" mass="13954">MANDKNSKTTGQAGDVKRNAQDQAEQQQAPADLQQVDNPPPAGNEQPQEPAQVVEQPAQEPETASPLAGLFEPNALEVVAKCESFRRAGRVFTREATTVRLAELSETELQLLCQEPMLAVQPTYIREG</sequence>
<comment type="caution">
    <text evidence="2">The sequence shown here is derived from an EMBL/GenBank/DDBJ whole genome shotgun (WGS) entry which is preliminary data.</text>
</comment>
<accession>A0AAX2M5B9</accession>
<reference evidence="2 3" key="1">
    <citation type="submission" date="2018-06" db="EMBL/GenBank/DDBJ databases">
        <authorList>
            <consortium name="Pathogen Informatics"/>
            <person name="Doyle S."/>
        </authorList>
    </citation>
    <scope>NUCLEOTIDE SEQUENCE [LARGE SCALE GENOMIC DNA]</scope>
    <source>
        <strain evidence="2 3">NCTC8684</strain>
    </source>
</reference>
<evidence type="ECO:0008006" key="4">
    <source>
        <dbReference type="Google" id="ProtNLM"/>
    </source>
</evidence>
<feature type="compositionally biased region" description="Low complexity" evidence="1">
    <location>
        <begin position="21"/>
        <end position="37"/>
    </location>
</feature>
<feature type="region of interest" description="Disordered" evidence="1">
    <location>
        <begin position="1"/>
        <end position="70"/>
    </location>
</feature>
<evidence type="ECO:0000256" key="1">
    <source>
        <dbReference type="SAM" id="MobiDB-lite"/>
    </source>
</evidence>
<dbReference type="AlphaFoldDB" id="A0AAX2M5B9"/>
<dbReference type="Proteomes" id="UP000254029">
    <property type="component" value="Unassembled WGS sequence"/>
</dbReference>
<dbReference type="RefSeq" id="WP_076227892.1">
    <property type="nucleotide sequence ID" value="NZ_JBHMEH010000186.1"/>
</dbReference>
<gene>
    <name evidence="2" type="ORF">NCTC8684_00411</name>
</gene>
<dbReference type="SUPFAM" id="SSF160059">
    <property type="entry name" value="PriA/YqbF domain"/>
    <property type="match status" value="1"/>
</dbReference>
<feature type="compositionally biased region" description="Low complexity" evidence="1">
    <location>
        <begin position="45"/>
        <end position="62"/>
    </location>
</feature>
<dbReference type="Gene3D" id="3.40.5.80">
    <property type="match status" value="1"/>
</dbReference>